<keyword evidence="1" id="KW-0489">Methyltransferase</keyword>
<evidence type="ECO:0000313" key="2">
    <source>
        <dbReference type="Proteomes" id="UP000790709"/>
    </source>
</evidence>
<dbReference type="Proteomes" id="UP000790709">
    <property type="component" value="Unassembled WGS sequence"/>
</dbReference>
<name>A0ACB8BXL9_9AGAM</name>
<accession>A0ACB8BXL9</accession>
<protein>
    <submittedName>
        <fullName evidence="1">S-adenosyl-L-methionine-dependent methyltransferase</fullName>
    </submittedName>
</protein>
<dbReference type="EMBL" id="MU266333">
    <property type="protein sequence ID" value="KAH7930247.1"/>
    <property type="molecule type" value="Genomic_DNA"/>
</dbReference>
<keyword evidence="2" id="KW-1185">Reference proteome</keyword>
<reference evidence="1" key="1">
    <citation type="journal article" date="2021" name="New Phytol.">
        <title>Evolutionary innovations through gain and loss of genes in the ectomycorrhizal Boletales.</title>
        <authorList>
            <person name="Wu G."/>
            <person name="Miyauchi S."/>
            <person name="Morin E."/>
            <person name="Kuo A."/>
            <person name="Drula E."/>
            <person name="Varga T."/>
            <person name="Kohler A."/>
            <person name="Feng B."/>
            <person name="Cao Y."/>
            <person name="Lipzen A."/>
            <person name="Daum C."/>
            <person name="Hundley H."/>
            <person name="Pangilinan J."/>
            <person name="Johnson J."/>
            <person name="Barry K."/>
            <person name="LaButti K."/>
            <person name="Ng V."/>
            <person name="Ahrendt S."/>
            <person name="Min B."/>
            <person name="Choi I.G."/>
            <person name="Park H."/>
            <person name="Plett J.M."/>
            <person name="Magnuson J."/>
            <person name="Spatafora J.W."/>
            <person name="Nagy L.G."/>
            <person name="Henrissat B."/>
            <person name="Grigoriev I.V."/>
            <person name="Yang Z.L."/>
            <person name="Xu J."/>
            <person name="Martin F.M."/>
        </authorList>
    </citation>
    <scope>NUCLEOTIDE SEQUENCE</scope>
    <source>
        <strain evidence="1">KUC20120723A-06</strain>
    </source>
</reference>
<keyword evidence="1" id="KW-0808">Transferase</keyword>
<gene>
    <name evidence="1" type="ORF">BV22DRAFT_1124988</name>
</gene>
<organism evidence="1 2">
    <name type="scientific">Leucogyrophana mollusca</name>
    <dbReference type="NCBI Taxonomy" id="85980"/>
    <lineage>
        <taxon>Eukaryota</taxon>
        <taxon>Fungi</taxon>
        <taxon>Dikarya</taxon>
        <taxon>Basidiomycota</taxon>
        <taxon>Agaricomycotina</taxon>
        <taxon>Agaricomycetes</taxon>
        <taxon>Agaricomycetidae</taxon>
        <taxon>Boletales</taxon>
        <taxon>Boletales incertae sedis</taxon>
        <taxon>Leucogyrophana</taxon>
    </lineage>
</organism>
<evidence type="ECO:0000313" key="1">
    <source>
        <dbReference type="EMBL" id="KAH7930247.1"/>
    </source>
</evidence>
<sequence>MVDTTRLWNKDDLKRMGEILREDPTRGWDNTWYTHILTISAIEDLILRYRQQNVMPWDAGEVQRPLQDLVLSGTLDLPRLGRALVPGCGRGYDASFIASALGLDVLAMDISPTAIQAAKEHLARAPQALSGGTIVFEETDFFTYSVSDDEKFALAYDYTFFVAIPPSRRPEWGQQMSALIKPGGYLITLVFPLGLPLEGGPPFHVEPDDYVEPLGDGWEKVLDKIPEVSSEHHEGKDRLVVWLRV</sequence>
<proteinExistence type="predicted"/>
<comment type="caution">
    <text evidence="1">The sequence shown here is derived from an EMBL/GenBank/DDBJ whole genome shotgun (WGS) entry which is preliminary data.</text>
</comment>